<dbReference type="EMBL" id="JACXVP010000003">
    <property type="protein sequence ID" value="KAG5619428.1"/>
    <property type="molecule type" value="Genomic_DNA"/>
</dbReference>
<evidence type="ECO:0000313" key="1">
    <source>
        <dbReference type="EMBL" id="KAG5619428.1"/>
    </source>
</evidence>
<dbReference type="AlphaFoldDB" id="A0A9J6A5F8"/>
<accession>A0A9J6A5F8</accession>
<keyword evidence="2" id="KW-1185">Reference proteome</keyword>
<dbReference type="OrthoDB" id="10367013at2759"/>
<gene>
    <name evidence="1" type="ORF">H5410_019252</name>
</gene>
<organism evidence="1 2">
    <name type="scientific">Solanum commersonii</name>
    <name type="common">Commerson's wild potato</name>
    <name type="synonym">Commerson's nightshade</name>
    <dbReference type="NCBI Taxonomy" id="4109"/>
    <lineage>
        <taxon>Eukaryota</taxon>
        <taxon>Viridiplantae</taxon>
        <taxon>Streptophyta</taxon>
        <taxon>Embryophyta</taxon>
        <taxon>Tracheophyta</taxon>
        <taxon>Spermatophyta</taxon>
        <taxon>Magnoliopsida</taxon>
        <taxon>eudicotyledons</taxon>
        <taxon>Gunneridae</taxon>
        <taxon>Pentapetalae</taxon>
        <taxon>asterids</taxon>
        <taxon>lamiids</taxon>
        <taxon>Solanales</taxon>
        <taxon>Solanaceae</taxon>
        <taxon>Solanoideae</taxon>
        <taxon>Solaneae</taxon>
        <taxon>Solanum</taxon>
    </lineage>
</organism>
<sequence>MVYIFKESIWEKEGLWPPSCCPQCKWSSSTSDILVAAGDVFCSLCSAKYKCIMQLLHASLLSSSHEHYHLDMNIFLDHIIVYPRHAFEAQSSQHCQLIQGFVQKEGTSFYLGIGNCWSCSIQAGVLGLSFLACFLFAQLTPIANKVGLLDFSWLTGCG</sequence>
<dbReference type="Proteomes" id="UP000824120">
    <property type="component" value="Chromosome 3"/>
</dbReference>
<proteinExistence type="predicted"/>
<evidence type="ECO:0000313" key="2">
    <source>
        <dbReference type="Proteomes" id="UP000824120"/>
    </source>
</evidence>
<comment type="caution">
    <text evidence="1">The sequence shown here is derived from an EMBL/GenBank/DDBJ whole genome shotgun (WGS) entry which is preliminary data.</text>
</comment>
<protein>
    <submittedName>
        <fullName evidence="1">Uncharacterized protein</fullName>
    </submittedName>
</protein>
<reference evidence="1 2" key="1">
    <citation type="submission" date="2020-09" db="EMBL/GenBank/DDBJ databases">
        <title>De no assembly of potato wild relative species, Solanum commersonii.</title>
        <authorList>
            <person name="Cho K."/>
        </authorList>
    </citation>
    <scope>NUCLEOTIDE SEQUENCE [LARGE SCALE GENOMIC DNA]</scope>
    <source>
        <strain evidence="1">LZ3.2</strain>
        <tissue evidence="1">Leaf</tissue>
    </source>
</reference>
<name>A0A9J6A5F8_SOLCO</name>